<dbReference type="Proteomes" id="UP000789920">
    <property type="component" value="Unassembled WGS sequence"/>
</dbReference>
<evidence type="ECO:0000313" key="2">
    <source>
        <dbReference type="Proteomes" id="UP000789920"/>
    </source>
</evidence>
<comment type="caution">
    <text evidence="1">The sequence shown here is derived from an EMBL/GenBank/DDBJ whole genome shotgun (WGS) entry which is preliminary data.</text>
</comment>
<protein>
    <submittedName>
        <fullName evidence="1">3287_t:CDS:1</fullName>
    </submittedName>
</protein>
<feature type="non-terminal residue" evidence="1">
    <location>
        <position position="1"/>
    </location>
</feature>
<gene>
    <name evidence="1" type="ORF">RPERSI_LOCUS21892</name>
</gene>
<organism evidence="1 2">
    <name type="scientific">Racocetra persica</name>
    <dbReference type="NCBI Taxonomy" id="160502"/>
    <lineage>
        <taxon>Eukaryota</taxon>
        <taxon>Fungi</taxon>
        <taxon>Fungi incertae sedis</taxon>
        <taxon>Mucoromycota</taxon>
        <taxon>Glomeromycotina</taxon>
        <taxon>Glomeromycetes</taxon>
        <taxon>Diversisporales</taxon>
        <taxon>Gigasporaceae</taxon>
        <taxon>Racocetra</taxon>
    </lineage>
</organism>
<accession>A0ACA9RR10</accession>
<evidence type="ECO:0000313" key="1">
    <source>
        <dbReference type="EMBL" id="CAG8805252.1"/>
    </source>
</evidence>
<sequence>SSGNPKLDNRSFTRQGFFLIVISHQIFVVVFSDAAWETNRRPLDCDLETVPPSYLYPESDQMF</sequence>
<proteinExistence type="predicted"/>
<keyword evidence="2" id="KW-1185">Reference proteome</keyword>
<reference evidence="1" key="1">
    <citation type="submission" date="2021-06" db="EMBL/GenBank/DDBJ databases">
        <authorList>
            <person name="Kallberg Y."/>
            <person name="Tangrot J."/>
            <person name="Rosling A."/>
        </authorList>
    </citation>
    <scope>NUCLEOTIDE SEQUENCE</scope>
    <source>
        <strain evidence="1">MA461A</strain>
    </source>
</reference>
<name>A0ACA9RR10_9GLOM</name>
<dbReference type="EMBL" id="CAJVQC010065203">
    <property type="protein sequence ID" value="CAG8805252.1"/>
    <property type="molecule type" value="Genomic_DNA"/>
</dbReference>